<reference evidence="3 4" key="2">
    <citation type="journal article" date="2012" name="Eukaryot. Cell">
        <title>Genome update of Botrytis cinerea strains B05.10 and T4.</title>
        <authorList>
            <person name="Staats M."/>
            <person name="van Kan J.A."/>
        </authorList>
    </citation>
    <scope>NUCLEOTIDE SEQUENCE [LARGE SCALE GENOMIC DNA]</scope>
    <source>
        <strain evidence="3 4">B05.10</strain>
    </source>
</reference>
<dbReference type="OrthoDB" id="1076608at2759"/>
<dbReference type="AlphaFoldDB" id="A0A384J418"/>
<dbReference type="GeneID" id="5427733"/>
<accession>A0A384J418</accession>
<gene>
    <name evidence="3" type="ORF">BCIN_01g00780</name>
</gene>
<dbReference type="RefSeq" id="XP_024545950.1">
    <property type="nucleotide sequence ID" value="XM_024690182.1"/>
</dbReference>
<organism evidence="3 4">
    <name type="scientific">Botryotinia fuckeliana (strain B05.10)</name>
    <name type="common">Noble rot fungus</name>
    <name type="synonym">Botrytis cinerea</name>
    <dbReference type="NCBI Taxonomy" id="332648"/>
    <lineage>
        <taxon>Eukaryota</taxon>
        <taxon>Fungi</taxon>
        <taxon>Dikarya</taxon>
        <taxon>Ascomycota</taxon>
        <taxon>Pezizomycotina</taxon>
        <taxon>Leotiomycetes</taxon>
        <taxon>Helotiales</taxon>
        <taxon>Sclerotiniaceae</taxon>
        <taxon>Botrytis</taxon>
    </lineage>
</organism>
<evidence type="ECO:0000313" key="3">
    <source>
        <dbReference type="EMBL" id="ATZ45264.1"/>
    </source>
</evidence>
<dbReference type="VEuPathDB" id="FungiDB:Bcin01g00780"/>
<evidence type="ECO:0000313" key="4">
    <source>
        <dbReference type="Proteomes" id="UP000001798"/>
    </source>
</evidence>
<feature type="compositionally biased region" description="Low complexity" evidence="1">
    <location>
        <begin position="9"/>
        <end position="23"/>
    </location>
</feature>
<keyword evidence="4" id="KW-1185">Reference proteome</keyword>
<dbReference type="Proteomes" id="UP000001798">
    <property type="component" value="Chromosome 1"/>
</dbReference>
<name>A0A384J418_BOTFB</name>
<dbReference type="EMBL" id="CP009805">
    <property type="protein sequence ID" value="ATZ45264.1"/>
    <property type="molecule type" value="Genomic_DNA"/>
</dbReference>
<feature type="transmembrane region" description="Helical" evidence="2">
    <location>
        <begin position="33"/>
        <end position="56"/>
    </location>
</feature>
<feature type="region of interest" description="Disordered" evidence="1">
    <location>
        <begin position="1"/>
        <end position="23"/>
    </location>
</feature>
<reference evidence="3 4" key="1">
    <citation type="journal article" date="2011" name="PLoS Genet.">
        <title>Genomic analysis of the necrotrophic fungal pathogens Sclerotinia sclerotiorum and Botrytis cinerea.</title>
        <authorList>
            <person name="Amselem J."/>
            <person name="Cuomo C.A."/>
            <person name="van Kan J.A."/>
            <person name="Viaud M."/>
            <person name="Benito E.P."/>
            <person name="Couloux A."/>
            <person name="Coutinho P.M."/>
            <person name="de Vries R.P."/>
            <person name="Dyer P.S."/>
            <person name="Fillinger S."/>
            <person name="Fournier E."/>
            <person name="Gout L."/>
            <person name="Hahn M."/>
            <person name="Kohn L."/>
            <person name="Lapalu N."/>
            <person name="Plummer K.M."/>
            <person name="Pradier J.M."/>
            <person name="Quevillon E."/>
            <person name="Sharon A."/>
            <person name="Simon A."/>
            <person name="ten Have A."/>
            <person name="Tudzynski B."/>
            <person name="Tudzynski P."/>
            <person name="Wincker P."/>
            <person name="Andrew M."/>
            <person name="Anthouard V."/>
            <person name="Beever R.E."/>
            <person name="Beffa R."/>
            <person name="Benoit I."/>
            <person name="Bouzid O."/>
            <person name="Brault B."/>
            <person name="Chen Z."/>
            <person name="Choquer M."/>
            <person name="Collemare J."/>
            <person name="Cotton P."/>
            <person name="Danchin E.G."/>
            <person name="Da Silva C."/>
            <person name="Gautier A."/>
            <person name="Giraud C."/>
            <person name="Giraud T."/>
            <person name="Gonzalez C."/>
            <person name="Grossetete S."/>
            <person name="Guldener U."/>
            <person name="Henrissat B."/>
            <person name="Howlett B.J."/>
            <person name="Kodira C."/>
            <person name="Kretschmer M."/>
            <person name="Lappartient A."/>
            <person name="Leroch M."/>
            <person name="Levis C."/>
            <person name="Mauceli E."/>
            <person name="Neuveglise C."/>
            <person name="Oeser B."/>
            <person name="Pearson M."/>
            <person name="Poulain J."/>
            <person name="Poussereau N."/>
            <person name="Quesneville H."/>
            <person name="Rascle C."/>
            <person name="Schumacher J."/>
            <person name="Segurens B."/>
            <person name="Sexton A."/>
            <person name="Silva E."/>
            <person name="Sirven C."/>
            <person name="Soanes D.M."/>
            <person name="Talbot N.J."/>
            <person name="Templeton M."/>
            <person name="Yandava C."/>
            <person name="Yarden O."/>
            <person name="Zeng Q."/>
            <person name="Rollins J.A."/>
            <person name="Lebrun M.H."/>
            <person name="Dickman M."/>
        </authorList>
    </citation>
    <scope>NUCLEOTIDE SEQUENCE [LARGE SCALE GENOMIC DNA]</scope>
    <source>
        <strain evidence="3 4">B05.10</strain>
    </source>
</reference>
<keyword evidence="2" id="KW-0472">Membrane</keyword>
<proteinExistence type="predicted"/>
<keyword evidence="2" id="KW-0812">Transmembrane</keyword>
<evidence type="ECO:0000256" key="1">
    <source>
        <dbReference type="SAM" id="MobiDB-lite"/>
    </source>
</evidence>
<reference evidence="3 4" key="3">
    <citation type="journal article" date="2017" name="Mol. Plant Pathol.">
        <title>A gapless genome sequence of the fungus Botrytis cinerea.</title>
        <authorList>
            <person name="Van Kan J.A."/>
            <person name="Stassen J.H."/>
            <person name="Mosbach A."/>
            <person name="Van Der Lee T.A."/>
            <person name="Faino L."/>
            <person name="Farmer A.D."/>
            <person name="Papasotiriou D.G."/>
            <person name="Zhou S."/>
            <person name="Seidl M.F."/>
            <person name="Cottam E."/>
            <person name="Edel D."/>
            <person name="Hahn M."/>
            <person name="Schwartz D.C."/>
            <person name="Dietrich R.A."/>
            <person name="Widdison S."/>
            <person name="Scalliet G."/>
        </authorList>
    </citation>
    <scope>NUCLEOTIDE SEQUENCE [LARGE SCALE GENOMIC DNA]</scope>
    <source>
        <strain evidence="3 4">B05.10</strain>
    </source>
</reference>
<sequence length="64" mass="6394">MSSVLTGNATTTSAAASSTTTTAAQGSEGISLVALLTAMASSATIFGVQMIAFMLLKNKLARIL</sequence>
<keyword evidence="2" id="KW-1133">Transmembrane helix</keyword>
<protein>
    <submittedName>
        <fullName evidence="3">Uncharacterized protein</fullName>
    </submittedName>
</protein>
<evidence type="ECO:0000256" key="2">
    <source>
        <dbReference type="SAM" id="Phobius"/>
    </source>
</evidence>